<dbReference type="GO" id="GO:0008757">
    <property type="term" value="F:S-adenosylmethionine-dependent methyltransferase activity"/>
    <property type="evidence" value="ECO:0007669"/>
    <property type="project" value="InterPro"/>
</dbReference>
<keyword evidence="2" id="KW-0489">Methyltransferase</keyword>
<name>A0A5J5FSK9_9GAMM</name>
<sequence length="225" mass="24835">MDSVDDDKMFSLAQQLRQPHGAGGIQIGQLMHESNIGMTRACFSSLQAAAGDRLLEIGHGNAAHVADLFRAQPALRYQGLETSTLMQEEAQRLNPSLAARGLARFTHYAGERFPFDEQTFDKVMTVNTLYFQARPDRFLAEVCRVLKPGARFSLAFVPADFMRELPFVQYGFTLFGVEEARLLLGQAALTVEGVDMFEESVSSKSEPGATTLRPFIVIRALKDGG</sequence>
<keyword evidence="2" id="KW-0808">Transferase</keyword>
<dbReference type="Pfam" id="PF08241">
    <property type="entry name" value="Methyltransf_11"/>
    <property type="match status" value="1"/>
</dbReference>
<organism evidence="2 3">
    <name type="scientific">Affinibrenneria salicis</name>
    <dbReference type="NCBI Taxonomy" id="2590031"/>
    <lineage>
        <taxon>Bacteria</taxon>
        <taxon>Pseudomonadati</taxon>
        <taxon>Pseudomonadota</taxon>
        <taxon>Gammaproteobacteria</taxon>
        <taxon>Enterobacterales</taxon>
        <taxon>Pectobacteriaceae</taxon>
        <taxon>Affinibrenneria</taxon>
    </lineage>
</organism>
<feature type="domain" description="Methyltransferase type 11" evidence="1">
    <location>
        <begin position="55"/>
        <end position="152"/>
    </location>
</feature>
<evidence type="ECO:0000313" key="3">
    <source>
        <dbReference type="Proteomes" id="UP000335415"/>
    </source>
</evidence>
<dbReference type="SUPFAM" id="SSF53335">
    <property type="entry name" value="S-adenosyl-L-methionine-dependent methyltransferases"/>
    <property type="match status" value="1"/>
</dbReference>
<dbReference type="CDD" id="cd02440">
    <property type="entry name" value="AdoMet_MTases"/>
    <property type="match status" value="1"/>
</dbReference>
<accession>A0A5J5FSK9</accession>
<dbReference type="InterPro" id="IPR013216">
    <property type="entry name" value="Methyltransf_11"/>
</dbReference>
<dbReference type="Proteomes" id="UP000335415">
    <property type="component" value="Unassembled WGS sequence"/>
</dbReference>
<dbReference type="OrthoDB" id="9760689at2"/>
<dbReference type="AlphaFoldDB" id="A0A5J5FSK9"/>
<keyword evidence="3" id="KW-1185">Reference proteome</keyword>
<dbReference type="RefSeq" id="WP_150437019.1">
    <property type="nucleotide sequence ID" value="NZ_VYKJ01000014.1"/>
</dbReference>
<protein>
    <submittedName>
        <fullName evidence="2">Class I SAM-dependent methyltransferase</fullName>
    </submittedName>
</protein>
<evidence type="ECO:0000313" key="2">
    <source>
        <dbReference type="EMBL" id="KAA8996362.1"/>
    </source>
</evidence>
<dbReference type="EMBL" id="VYKJ01000014">
    <property type="protein sequence ID" value="KAA8996362.1"/>
    <property type="molecule type" value="Genomic_DNA"/>
</dbReference>
<gene>
    <name evidence="2" type="ORF">FJU30_21450</name>
</gene>
<proteinExistence type="predicted"/>
<evidence type="ECO:0000259" key="1">
    <source>
        <dbReference type="Pfam" id="PF08241"/>
    </source>
</evidence>
<dbReference type="GO" id="GO:0032259">
    <property type="term" value="P:methylation"/>
    <property type="evidence" value="ECO:0007669"/>
    <property type="project" value="UniProtKB-KW"/>
</dbReference>
<dbReference type="Gene3D" id="3.40.50.150">
    <property type="entry name" value="Vaccinia Virus protein VP39"/>
    <property type="match status" value="1"/>
</dbReference>
<dbReference type="InterPro" id="IPR029063">
    <property type="entry name" value="SAM-dependent_MTases_sf"/>
</dbReference>
<reference evidence="2 3" key="1">
    <citation type="submission" date="2019-09" db="EMBL/GenBank/DDBJ databases">
        <authorList>
            <person name="Li Y."/>
        </authorList>
    </citation>
    <scope>NUCLEOTIDE SEQUENCE [LARGE SCALE GENOMIC DNA]</scope>
    <source>
        <strain evidence="2 3">L3-3HA</strain>
    </source>
</reference>
<comment type="caution">
    <text evidence="2">The sequence shown here is derived from an EMBL/GenBank/DDBJ whole genome shotgun (WGS) entry which is preliminary data.</text>
</comment>